<comment type="similarity">
    <text evidence="1">Belongs to the glycosyltransferase 2 family.</text>
</comment>
<dbReference type="OrthoDB" id="5011697at2"/>
<gene>
    <name evidence="3" type="ordered locus">FraEuI1c_5672</name>
</gene>
<dbReference type="GO" id="GO:0016740">
    <property type="term" value="F:transferase activity"/>
    <property type="evidence" value="ECO:0007669"/>
    <property type="project" value="UniProtKB-KW"/>
</dbReference>
<dbReference type="KEGG" id="fri:FraEuI1c_5672"/>
<dbReference type="eggNOG" id="COG1215">
    <property type="taxonomic scope" value="Bacteria"/>
</dbReference>
<dbReference type="PANTHER" id="PTHR48090">
    <property type="entry name" value="UNDECAPRENYL-PHOSPHATE 4-DEOXY-4-FORMAMIDO-L-ARABINOSE TRANSFERASE-RELATED"/>
    <property type="match status" value="1"/>
</dbReference>
<dbReference type="Proteomes" id="UP000002484">
    <property type="component" value="Chromosome"/>
</dbReference>
<sequence length="314" mass="33790">MTDTLPDTAATGENATDAAAPKIDPALGLNLVPTRELQARRQPVTICIPAHNEAETITEVVTESRRALNLLGAEGEVIVLASACADDTAALADQAGGRVIECGLGKGVALKAGLAAAKDGIIAMVDGDFRYHGPEPIAATLLRPILAGTADATIADLYWRPLYPQLNYYGFFAPLAGRLYPEMLAKVGTTPWSGQRAASSELWQIDLPDDFTVETVINLAWNDTPARVRPVLADDWTNPQRPKPDLLRAELEVFLAHAAGTGRLRAEQTSSVRGWFGEIHERMAAYRPASDDPIRFEAGLLRFSVRALDSLLQG</sequence>
<dbReference type="STRING" id="298654.FraEuI1c_5672"/>
<dbReference type="PANTHER" id="PTHR48090:SF7">
    <property type="entry name" value="RFBJ PROTEIN"/>
    <property type="match status" value="1"/>
</dbReference>
<dbReference type="RefSeq" id="WP_013426774.1">
    <property type="nucleotide sequence ID" value="NC_014666.1"/>
</dbReference>
<evidence type="ECO:0000259" key="2">
    <source>
        <dbReference type="Pfam" id="PF00535"/>
    </source>
</evidence>
<dbReference type="HOGENOM" id="CLU_884966_0_0_11"/>
<dbReference type="InterPro" id="IPR029044">
    <property type="entry name" value="Nucleotide-diphossugar_trans"/>
</dbReference>
<reference evidence="3 4" key="1">
    <citation type="submission" date="2010-10" db="EMBL/GenBank/DDBJ databases">
        <title>Complete sequence of Frankia sp. EuI1c.</title>
        <authorList>
            <consortium name="US DOE Joint Genome Institute"/>
            <person name="Lucas S."/>
            <person name="Copeland A."/>
            <person name="Lapidus A."/>
            <person name="Cheng J.-F."/>
            <person name="Bruce D."/>
            <person name="Goodwin L."/>
            <person name="Pitluck S."/>
            <person name="Chertkov O."/>
            <person name="Detter J.C."/>
            <person name="Han C."/>
            <person name="Tapia R."/>
            <person name="Land M."/>
            <person name="Hauser L."/>
            <person name="Jeffries C."/>
            <person name="Kyrpides N."/>
            <person name="Ivanova N."/>
            <person name="Mikhailova N."/>
            <person name="Beauchemin N."/>
            <person name="Sen A."/>
            <person name="Sur S.A."/>
            <person name="Gtari M."/>
            <person name="Wall L."/>
            <person name="Tisa L."/>
            <person name="Woyke T."/>
        </authorList>
    </citation>
    <scope>NUCLEOTIDE SEQUENCE [LARGE SCALE GENOMIC DNA]</scope>
    <source>
        <strain evidence="4">DSM 45817 / CECT 9037 / EuI1c</strain>
    </source>
</reference>
<dbReference type="CAZy" id="GT2">
    <property type="family name" value="Glycosyltransferase Family 2"/>
</dbReference>
<dbReference type="EMBL" id="CP002299">
    <property type="protein sequence ID" value="ADP83656.1"/>
    <property type="molecule type" value="Genomic_DNA"/>
</dbReference>
<dbReference type="Gene3D" id="3.90.550.10">
    <property type="entry name" value="Spore Coat Polysaccharide Biosynthesis Protein SpsA, Chain A"/>
    <property type="match status" value="1"/>
</dbReference>
<evidence type="ECO:0000313" key="4">
    <source>
        <dbReference type="Proteomes" id="UP000002484"/>
    </source>
</evidence>
<dbReference type="InterPro" id="IPR050256">
    <property type="entry name" value="Glycosyltransferase_2"/>
</dbReference>
<dbReference type="Pfam" id="PF00535">
    <property type="entry name" value="Glycos_transf_2"/>
    <property type="match status" value="1"/>
</dbReference>
<organism evidence="3 4">
    <name type="scientific">Pseudofrankia inefficax (strain DSM 45817 / CECT 9037 / DDB 130130 / EuI1c)</name>
    <name type="common">Frankia inefficax</name>
    <dbReference type="NCBI Taxonomy" id="298654"/>
    <lineage>
        <taxon>Bacteria</taxon>
        <taxon>Bacillati</taxon>
        <taxon>Actinomycetota</taxon>
        <taxon>Actinomycetes</taxon>
        <taxon>Frankiales</taxon>
        <taxon>Frankiaceae</taxon>
        <taxon>Pseudofrankia</taxon>
    </lineage>
</organism>
<proteinExistence type="inferred from homology"/>
<dbReference type="AlphaFoldDB" id="E3IUH1"/>
<keyword evidence="3" id="KW-0808">Transferase</keyword>
<name>E3IUH1_PSEI1</name>
<evidence type="ECO:0000256" key="1">
    <source>
        <dbReference type="ARBA" id="ARBA00006739"/>
    </source>
</evidence>
<evidence type="ECO:0000313" key="3">
    <source>
        <dbReference type="EMBL" id="ADP83656.1"/>
    </source>
</evidence>
<feature type="domain" description="Glycosyltransferase 2-like" evidence="2">
    <location>
        <begin position="45"/>
        <end position="132"/>
    </location>
</feature>
<dbReference type="InterPro" id="IPR001173">
    <property type="entry name" value="Glyco_trans_2-like"/>
</dbReference>
<accession>E3IUH1</accession>
<dbReference type="InParanoid" id="E3IUH1"/>
<keyword evidence="4" id="KW-1185">Reference proteome</keyword>
<dbReference type="SUPFAM" id="SSF53448">
    <property type="entry name" value="Nucleotide-diphospho-sugar transferases"/>
    <property type="match status" value="1"/>
</dbReference>
<protein>
    <submittedName>
        <fullName evidence="3">Glycosyl transferase family 2</fullName>
    </submittedName>
</protein>